<name>A0A6V7GXW2_9HYME</name>
<evidence type="ECO:0000256" key="1">
    <source>
        <dbReference type="SAM" id="Phobius"/>
    </source>
</evidence>
<organism evidence="2 3">
    <name type="scientific">Heterotrigona itama</name>
    <dbReference type="NCBI Taxonomy" id="395501"/>
    <lineage>
        <taxon>Eukaryota</taxon>
        <taxon>Metazoa</taxon>
        <taxon>Ecdysozoa</taxon>
        <taxon>Arthropoda</taxon>
        <taxon>Hexapoda</taxon>
        <taxon>Insecta</taxon>
        <taxon>Pterygota</taxon>
        <taxon>Neoptera</taxon>
        <taxon>Endopterygota</taxon>
        <taxon>Hymenoptera</taxon>
        <taxon>Apocrita</taxon>
        <taxon>Aculeata</taxon>
        <taxon>Apoidea</taxon>
        <taxon>Anthophila</taxon>
        <taxon>Apidae</taxon>
        <taxon>Heterotrigona</taxon>
    </lineage>
</organism>
<keyword evidence="1" id="KW-0812">Transmembrane</keyword>
<gene>
    <name evidence="2" type="ORF">MHI_LOCUS236449</name>
</gene>
<evidence type="ECO:0000313" key="2">
    <source>
        <dbReference type="EMBL" id="CAD1471376.1"/>
    </source>
</evidence>
<sequence length="84" mass="9284">AVSASVKQESWCRHIRREGAHYCATRTEIVINSTISPLRGDSLSTKLQSFSMIPKPEFSFGDGFFAIGCISLSIWDLVSLCLIC</sequence>
<evidence type="ECO:0000313" key="3">
    <source>
        <dbReference type="Proteomes" id="UP000752696"/>
    </source>
</evidence>
<proteinExistence type="predicted"/>
<dbReference type="EMBL" id="CAJDYZ010004415">
    <property type="protein sequence ID" value="CAD1471376.1"/>
    <property type="molecule type" value="Genomic_DNA"/>
</dbReference>
<keyword evidence="1" id="KW-1133">Transmembrane helix</keyword>
<protein>
    <submittedName>
        <fullName evidence="2">Uncharacterized protein</fullName>
    </submittedName>
</protein>
<comment type="caution">
    <text evidence="2">The sequence shown here is derived from an EMBL/GenBank/DDBJ whole genome shotgun (WGS) entry which is preliminary data.</text>
</comment>
<dbReference type="Proteomes" id="UP000752696">
    <property type="component" value="Unassembled WGS sequence"/>
</dbReference>
<feature type="non-terminal residue" evidence="2">
    <location>
        <position position="1"/>
    </location>
</feature>
<reference evidence="2" key="1">
    <citation type="submission" date="2020-07" db="EMBL/GenBank/DDBJ databases">
        <authorList>
            <person name="Nazaruddin N."/>
        </authorList>
    </citation>
    <scope>NUCLEOTIDE SEQUENCE</scope>
</reference>
<keyword evidence="3" id="KW-1185">Reference proteome</keyword>
<feature type="transmembrane region" description="Helical" evidence="1">
    <location>
        <begin position="64"/>
        <end position="83"/>
    </location>
</feature>
<accession>A0A6V7GXW2</accession>
<keyword evidence="1" id="KW-0472">Membrane</keyword>
<dbReference type="AlphaFoldDB" id="A0A6V7GXW2"/>